<evidence type="ECO:0000313" key="8">
    <source>
        <dbReference type="Proteomes" id="UP000193144"/>
    </source>
</evidence>
<evidence type="ECO:0000256" key="1">
    <source>
        <dbReference type="ARBA" id="ARBA00022723"/>
    </source>
</evidence>
<sequence length="282" mass="31288">MVPCSRCHRYPDADEAPFQHCARCKSRHYCSKECQSNDWKLHKTECRSLTKGETVPDRTPLAASENVGSDTPAAPDADTIFYLKTSKPHLKDVSISGPYYPLDATIEQIRSRLVQDKSVYGMSTFEELLRDVSIDGVTKVQAPLPDGDVMTLEICREKNAWVAAFLRGCQPNTPRPVYIVLQVIPHPDFVEGRMGDGINSEFVPVVDSDIIATFTSKDAANHAARNLLETWKRETACQGDIVPQPSGLIAGFIATPDGLPQKIVEVRFEDGKRTFADGSTRY</sequence>
<keyword evidence="1" id="KW-0479">Metal-binding</keyword>
<feature type="domain" description="MYND-type" evidence="6">
    <location>
        <begin position="4"/>
        <end position="46"/>
    </location>
</feature>
<dbReference type="Proteomes" id="UP000193144">
    <property type="component" value="Unassembled WGS sequence"/>
</dbReference>
<dbReference type="PROSITE" id="PS50865">
    <property type="entry name" value="ZF_MYND_2"/>
    <property type="match status" value="1"/>
</dbReference>
<dbReference type="AlphaFoldDB" id="A0A1Y1ZQ28"/>
<reference evidence="7 8" key="1">
    <citation type="submission" date="2016-07" db="EMBL/GenBank/DDBJ databases">
        <title>Pervasive Adenine N6-methylation of Active Genes in Fungi.</title>
        <authorList>
            <consortium name="DOE Joint Genome Institute"/>
            <person name="Mondo S.J."/>
            <person name="Dannebaum R.O."/>
            <person name="Kuo R.C."/>
            <person name="Labutti K."/>
            <person name="Haridas S."/>
            <person name="Kuo A."/>
            <person name="Salamov A."/>
            <person name="Ahrendt S.R."/>
            <person name="Lipzen A."/>
            <person name="Sullivan W."/>
            <person name="Andreopoulos W.B."/>
            <person name="Clum A."/>
            <person name="Lindquist E."/>
            <person name="Daum C."/>
            <person name="Ramamoorthy G.K."/>
            <person name="Gryganskyi A."/>
            <person name="Culley D."/>
            <person name="Magnuson J.K."/>
            <person name="James T.Y."/>
            <person name="O'Malley M.A."/>
            <person name="Stajich J.E."/>
            <person name="Spatafora J.W."/>
            <person name="Visel A."/>
            <person name="Grigoriev I.V."/>
        </authorList>
    </citation>
    <scope>NUCLEOTIDE SEQUENCE [LARGE SCALE GENOMIC DNA]</scope>
    <source>
        <strain evidence="7 8">CBS 115471</strain>
    </source>
</reference>
<protein>
    <recommendedName>
        <fullName evidence="6">MYND-type domain-containing protein</fullName>
    </recommendedName>
</protein>
<feature type="region of interest" description="Disordered" evidence="5">
    <location>
        <begin position="52"/>
        <end position="72"/>
    </location>
</feature>
<evidence type="ECO:0000256" key="2">
    <source>
        <dbReference type="ARBA" id="ARBA00022771"/>
    </source>
</evidence>
<dbReference type="Pfam" id="PF01753">
    <property type="entry name" value="zf-MYND"/>
    <property type="match status" value="1"/>
</dbReference>
<organism evidence="7 8">
    <name type="scientific">Clohesyomyces aquaticus</name>
    <dbReference type="NCBI Taxonomy" id="1231657"/>
    <lineage>
        <taxon>Eukaryota</taxon>
        <taxon>Fungi</taxon>
        <taxon>Dikarya</taxon>
        <taxon>Ascomycota</taxon>
        <taxon>Pezizomycotina</taxon>
        <taxon>Dothideomycetes</taxon>
        <taxon>Pleosporomycetidae</taxon>
        <taxon>Pleosporales</taxon>
        <taxon>Lindgomycetaceae</taxon>
        <taxon>Clohesyomyces</taxon>
    </lineage>
</organism>
<dbReference type="GO" id="GO:0008270">
    <property type="term" value="F:zinc ion binding"/>
    <property type="evidence" value="ECO:0007669"/>
    <property type="project" value="UniProtKB-KW"/>
</dbReference>
<gene>
    <name evidence="7" type="ORF">BCR34DRAFT_600737</name>
</gene>
<dbReference type="SUPFAM" id="SSF144232">
    <property type="entry name" value="HIT/MYND zinc finger-like"/>
    <property type="match status" value="1"/>
</dbReference>
<keyword evidence="8" id="KW-1185">Reference proteome</keyword>
<evidence type="ECO:0000256" key="3">
    <source>
        <dbReference type="ARBA" id="ARBA00022833"/>
    </source>
</evidence>
<dbReference type="PROSITE" id="PS01360">
    <property type="entry name" value="ZF_MYND_1"/>
    <property type="match status" value="1"/>
</dbReference>
<evidence type="ECO:0000259" key="6">
    <source>
        <dbReference type="PROSITE" id="PS50865"/>
    </source>
</evidence>
<comment type="caution">
    <text evidence="7">The sequence shown here is derived from an EMBL/GenBank/DDBJ whole genome shotgun (WGS) entry which is preliminary data.</text>
</comment>
<accession>A0A1Y1ZQ28</accession>
<dbReference type="InterPro" id="IPR002893">
    <property type="entry name" value="Znf_MYND"/>
</dbReference>
<name>A0A1Y1ZQ28_9PLEO</name>
<dbReference type="EMBL" id="MCFA01000052">
    <property type="protein sequence ID" value="ORY12359.1"/>
    <property type="molecule type" value="Genomic_DNA"/>
</dbReference>
<evidence type="ECO:0000313" key="7">
    <source>
        <dbReference type="EMBL" id="ORY12359.1"/>
    </source>
</evidence>
<dbReference type="OrthoDB" id="432970at2759"/>
<keyword evidence="3" id="KW-0862">Zinc</keyword>
<proteinExistence type="predicted"/>
<keyword evidence="2 4" id="KW-0863">Zinc-finger</keyword>
<dbReference type="STRING" id="1231657.A0A1Y1ZQ28"/>
<evidence type="ECO:0000256" key="5">
    <source>
        <dbReference type="SAM" id="MobiDB-lite"/>
    </source>
</evidence>
<evidence type="ECO:0000256" key="4">
    <source>
        <dbReference type="PROSITE-ProRule" id="PRU00134"/>
    </source>
</evidence>
<dbReference type="Gene3D" id="6.10.140.2220">
    <property type="match status" value="1"/>
</dbReference>